<dbReference type="PANTHER" id="PTHR43039">
    <property type="entry name" value="ESTERASE-RELATED"/>
    <property type="match status" value="1"/>
</dbReference>
<evidence type="ECO:0000256" key="1">
    <source>
        <dbReference type="ARBA" id="ARBA00008645"/>
    </source>
</evidence>
<evidence type="ECO:0000313" key="4">
    <source>
        <dbReference type="Proteomes" id="UP000008311"/>
    </source>
</evidence>
<name>B9SG48_RICCO</name>
<evidence type="ECO:0000256" key="2">
    <source>
        <dbReference type="SAM" id="Phobius"/>
    </source>
</evidence>
<dbReference type="InParanoid" id="B9SG48"/>
<sequence length="158" mass="18283">MGILYVNVLSSGERVVVLGHGLGTDQSVWKYLVLYLVKDYRWMLVPLIHINLILKDTQLLKVLFMIYLPSRKLRVKSFVFVCHSYYAMVGFIAFVSRLDLFCKLIMLSATPKAKSSSMYACIFFLNLNKFKAYEFAFPCVLEKSITVKRKLKIHVVNN</sequence>
<keyword evidence="2" id="KW-0472">Membrane</keyword>
<dbReference type="InterPro" id="IPR029058">
    <property type="entry name" value="AB_hydrolase_fold"/>
</dbReference>
<dbReference type="Gene3D" id="3.40.50.1820">
    <property type="entry name" value="alpha/beta hydrolase"/>
    <property type="match status" value="1"/>
</dbReference>
<reference evidence="4" key="1">
    <citation type="journal article" date="2010" name="Nat. Biotechnol.">
        <title>Draft genome sequence of the oilseed species Ricinus communis.</title>
        <authorList>
            <person name="Chan A.P."/>
            <person name="Crabtree J."/>
            <person name="Zhao Q."/>
            <person name="Lorenzi H."/>
            <person name="Orvis J."/>
            <person name="Puiu D."/>
            <person name="Melake-Berhan A."/>
            <person name="Jones K.M."/>
            <person name="Redman J."/>
            <person name="Chen G."/>
            <person name="Cahoon E.B."/>
            <person name="Gedil M."/>
            <person name="Stanke M."/>
            <person name="Haas B.J."/>
            <person name="Wortman J.R."/>
            <person name="Fraser-Liggett C.M."/>
            <person name="Ravel J."/>
            <person name="Rabinowicz P.D."/>
        </authorList>
    </citation>
    <scope>NUCLEOTIDE SEQUENCE [LARGE SCALE GENOMIC DNA]</scope>
    <source>
        <strain evidence="4">cv. Hale</strain>
    </source>
</reference>
<keyword evidence="4" id="KW-1185">Reference proteome</keyword>
<dbReference type="EMBL" id="EQ973948">
    <property type="protein sequence ID" value="EEF37464.1"/>
    <property type="molecule type" value="Genomic_DNA"/>
</dbReference>
<dbReference type="SUPFAM" id="SSF53474">
    <property type="entry name" value="alpha/beta-Hydrolases"/>
    <property type="match status" value="1"/>
</dbReference>
<keyword evidence="2" id="KW-0812">Transmembrane</keyword>
<feature type="transmembrane region" description="Helical" evidence="2">
    <location>
        <begin position="75"/>
        <end position="95"/>
    </location>
</feature>
<proteinExistence type="inferred from homology"/>
<dbReference type="Proteomes" id="UP000008311">
    <property type="component" value="Unassembled WGS sequence"/>
</dbReference>
<comment type="similarity">
    <text evidence="1">Belongs to the AB hydrolase superfamily.</text>
</comment>
<accession>B9SG48</accession>
<dbReference type="AlphaFoldDB" id="B9SG48"/>
<protein>
    <submittedName>
        <fullName evidence="3">Sigma factor sigb regulation protein rsbq, putative</fullName>
    </submittedName>
</protein>
<feature type="transmembrane region" description="Helical" evidence="2">
    <location>
        <begin position="32"/>
        <end position="54"/>
    </location>
</feature>
<organism evidence="3 4">
    <name type="scientific">Ricinus communis</name>
    <name type="common">Castor bean</name>
    <dbReference type="NCBI Taxonomy" id="3988"/>
    <lineage>
        <taxon>Eukaryota</taxon>
        <taxon>Viridiplantae</taxon>
        <taxon>Streptophyta</taxon>
        <taxon>Embryophyta</taxon>
        <taxon>Tracheophyta</taxon>
        <taxon>Spermatophyta</taxon>
        <taxon>Magnoliopsida</taxon>
        <taxon>eudicotyledons</taxon>
        <taxon>Gunneridae</taxon>
        <taxon>Pentapetalae</taxon>
        <taxon>rosids</taxon>
        <taxon>fabids</taxon>
        <taxon>Malpighiales</taxon>
        <taxon>Euphorbiaceae</taxon>
        <taxon>Acalyphoideae</taxon>
        <taxon>Acalypheae</taxon>
        <taxon>Ricinus</taxon>
    </lineage>
</organism>
<gene>
    <name evidence="3" type="ORF">RCOM_1155550</name>
</gene>
<dbReference type="STRING" id="3988.B9SG48"/>
<evidence type="ECO:0000313" key="3">
    <source>
        <dbReference type="EMBL" id="EEF37464.1"/>
    </source>
</evidence>
<keyword evidence="2" id="KW-1133">Transmembrane helix</keyword>